<feature type="region of interest" description="Disordered" evidence="1">
    <location>
        <begin position="390"/>
        <end position="427"/>
    </location>
</feature>
<feature type="region of interest" description="Disordered" evidence="1">
    <location>
        <begin position="652"/>
        <end position="769"/>
    </location>
</feature>
<feature type="compositionally biased region" description="Low complexity" evidence="1">
    <location>
        <begin position="902"/>
        <end position="916"/>
    </location>
</feature>
<reference evidence="3" key="1">
    <citation type="submission" date="2014-11" db="EMBL/GenBank/DDBJ databases">
        <authorList>
            <person name="Otto D Thomas"/>
            <person name="Naeem Raeece"/>
        </authorList>
    </citation>
    <scope>NUCLEOTIDE SEQUENCE</scope>
</reference>
<protein>
    <submittedName>
        <fullName evidence="3">Uncharacterized protein</fullName>
    </submittedName>
</protein>
<feature type="compositionally biased region" description="Basic and acidic residues" evidence="1">
    <location>
        <begin position="154"/>
        <end position="170"/>
    </location>
</feature>
<proteinExistence type="predicted"/>
<feature type="region of interest" description="Disordered" evidence="1">
    <location>
        <begin position="1"/>
        <end position="26"/>
    </location>
</feature>
<gene>
    <name evidence="3" type="ORF">Cvel_7670</name>
</gene>
<feature type="region of interest" description="Disordered" evidence="1">
    <location>
        <begin position="207"/>
        <end position="233"/>
    </location>
</feature>
<feature type="region of interest" description="Disordered" evidence="1">
    <location>
        <begin position="464"/>
        <end position="538"/>
    </location>
</feature>
<dbReference type="EMBL" id="CDMZ01003306">
    <property type="protein sequence ID" value="CEM45861.1"/>
    <property type="molecule type" value="Genomic_DNA"/>
</dbReference>
<feature type="compositionally biased region" description="Acidic residues" evidence="1">
    <location>
        <begin position="390"/>
        <end position="403"/>
    </location>
</feature>
<feature type="region of interest" description="Disordered" evidence="1">
    <location>
        <begin position="855"/>
        <end position="951"/>
    </location>
</feature>
<feature type="transmembrane region" description="Helical" evidence="2">
    <location>
        <begin position="327"/>
        <end position="350"/>
    </location>
</feature>
<feature type="compositionally biased region" description="Basic and acidic residues" evidence="1">
    <location>
        <begin position="757"/>
        <end position="768"/>
    </location>
</feature>
<feature type="compositionally biased region" description="Basic and acidic residues" evidence="1">
    <location>
        <begin position="13"/>
        <end position="22"/>
    </location>
</feature>
<dbReference type="AlphaFoldDB" id="A0A0G4HNC9"/>
<feature type="region of interest" description="Disordered" evidence="1">
    <location>
        <begin position="86"/>
        <end position="186"/>
    </location>
</feature>
<evidence type="ECO:0000256" key="2">
    <source>
        <dbReference type="SAM" id="Phobius"/>
    </source>
</evidence>
<keyword evidence="2" id="KW-0472">Membrane</keyword>
<sequence>MQNDTAPASASLIEKDSPHSTERASACAGSPIRTCFDDHQIDPTALHPPKSGSRDLKAHRGTLEEWKAQKTESGPAEFAALHPLDQTANFTGGPSPHSLAVSSQKQLPVAMHSSGRRAAQGINVSLSQGPGKERQEVKMGPQRTSKSPHFARYLGDDARWTKEEEDRAEGRLPSPSPSLSPSKSPLVDQIGDAALSAVNRIQRAISISRGEGDGGRGGSSSFSHHSGQEGARRLPHLSLLSPDSSKEAKRGPEILILPERRSRSFSFSPASADSNRFAHLFSSSNSLLSLPSRWISMGQSGGGDGLLSRREAGLDIPSLSVSFPNTVVFWTVAACCVVPVIVLIVALCVWSRSKRKQRRRRRRGAGRLFGSSGFLSLPGGKGKEFGWWESGEEDEETATEDDWGSQGTGDVEERRSAVNRREARAEAELGLQPEHTQVDRSGLFWLSKGEERIIRLQRTIVTPPSASWTHTHTQAPPIRMQQQQQQHHPHWRPAHSPFGTAPRSPPPPLHFLRPPPQAAQSPYRVRTGGASPASSYSKWQVTDSGGRVLMICDGSLRRETAQMALRTREGRVLLCLRRMGVEKMGPVDYASTCLIFRPKEGVGEEEYVGGLGEGLSGSLSDEWGWGRKSLGGERGGTSDGGDLLVGSAGAAFPRQHSQPRGGDHLNGRMGGAGTGHSVDTGPPSGGRGGFRHPSGLFGCGRRGGTLQQQQEGGRSEERSGSLSPLLAPYSRTRAQQSPASGGGGGGAGREWSPGGARGREGREYEDAGGRWSFGSGLVSGVCSWEYFGIIYKWRERERRGGDGTRGGLVTRVSVQSAQGRELLHWRAVEGTGGGALEGTNHLGMTAVVANFQTFRDPATPAGPEGGSGQRQSPTGNGKAGETVHRSDSATARAGQADREGNLSLSPSPSNPVSPSLSIPPPAPRFPSSSSRTPLLPPALPQQGDFSSPPETLSTRWASVVRLRGRVDAALTVGALMASEEMPWPPE</sequence>
<evidence type="ECO:0000313" key="3">
    <source>
        <dbReference type="EMBL" id="CEM45861.1"/>
    </source>
</evidence>
<name>A0A0G4HNC9_9ALVE</name>
<keyword evidence="2" id="KW-1133">Transmembrane helix</keyword>
<feature type="region of interest" description="Disordered" evidence="1">
    <location>
        <begin position="628"/>
        <end position="647"/>
    </location>
</feature>
<feature type="compositionally biased region" description="Polar residues" evidence="1">
    <location>
        <begin position="464"/>
        <end position="474"/>
    </location>
</feature>
<organism evidence="3">
    <name type="scientific">Chromera velia CCMP2878</name>
    <dbReference type="NCBI Taxonomy" id="1169474"/>
    <lineage>
        <taxon>Eukaryota</taxon>
        <taxon>Sar</taxon>
        <taxon>Alveolata</taxon>
        <taxon>Colpodellida</taxon>
        <taxon>Chromeraceae</taxon>
        <taxon>Chromera</taxon>
    </lineage>
</organism>
<feature type="compositionally biased region" description="Low complexity" evidence="1">
    <location>
        <begin position="177"/>
        <end position="186"/>
    </location>
</feature>
<dbReference type="VEuPathDB" id="CryptoDB:Cvel_7670"/>
<feature type="compositionally biased region" description="Basic and acidic residues" evidence="1">
    <location>
        <begin position="411"/>
        <end position="427"/>
    </location>
</feature>
<feature type="compositionally biased region" description="Pro residues" evidence="1">
    <location>
        <begin position="503"/>
        <end position="517"/>
    </location>
</feature>
<accession>A0A0G4HNC9</accession>
<evidence type="ECO:0000256" key="1">
    <source>
        <dbReference type="SAM" id="MobiDB-lite"/>
    </source>
</evidence>
<keyword evidence="2" id="KW-0812">Transmembrane</keyword>